<comment type="caution">
    <text evidence="7">The sequence shown here is derived from an EMBL/GenBank/DDBJ whole genome shotgun (WGS) entry which is preliminary data.</text>
</comment>
<dbReference type="GO" id="GO:0003677">
    <property type="term" value="F:DNA binding"/>
    <property type="evidence" value="ECO:0007669"/>
    <property type="project" value="UniProtKB-KW"/>
</dbReference>
<dbReference type="PANTHER" id="PTHR36206">
    <property type="entry name" value="ASPERCRYPTIN BIOSYNTHESIS CLUSTER-SPECIFIC TRANSCRIPTION REGULATOR ATNN-RELATED"/>
    <property type="match status" value="1"/>
</dbReference>
<dbReference type="Proteomes" id="UP001146351">
    <property type="component" value="Unassembled WGS sequence"/>
</dbReference>
<evidence type="ECO:0000256" key="1">
    <source>
        <dbReference type="ARBA" id="ARBA00022723"/>
    </source>
</evidence>
<dbReference type="EMBL" id="JAPQKO010000008">
    <property type="protein sequence ID" value="KAJ5152331.1"/>
    <property type="molecule type" value="Genomic_DNA"/>
</dbReference>
<dbReference type="InterPro" id="IPR052360">
    <property type="entry name" value="Transcr_Regulatory_Proteins"/>
</dbReference>
<sequence>MNPAHAKKTRGKNGCRTCRSTTPSFRIRRIKCDEGRPSCRRCTSTGRSCDGYEVASPAIYAAAMKHKGNRPLRPIPTSHDRHLVSVPKSVLSTWTLSAIEAQGFIFFREHSAQEISGCFNSTIWNQLVLQLSHIEPCILHATIAVGAMHRFTRGYCPSLNAAHYLGHGNPLAIQQYIKSLYHLRERLKGPKDLACEQVALMTCLLFICLEMLQGNRAGALAHLQSGLRILAGLYPPLIKVDRHQNTIMFQSTPDSTTSASSQLAVIFARLDYESTMFGQQSPALTFVSPESQILSTKRTIPERFSTIEHARQFLDTLANAVLGLRGRLLHLASQSTTENIDGDLVHQLCANHARARTIDLTHHQDITHQQSTLQTSLERWAMVFKLLVRTPRYTDSQPAITLELQHFYLYFLASTFRNTHETHCNRFSGAFRRVTFLAEKLIGGARDAAGASTFTLESGIIPSLYLTAMKCRDSRTRNKAIALLEQTTCQEGMWEGALIARFVAEMARLEEQAAGAPDDTKRTVASDVPESARFCDVVMALSERIGHGRLVCARYRHESTGDLQVLEKTFVL</sequence>
<dbReference type="GO" id="GO:0008270">
    <property type="term" value="F:zinc ion binding"/>
    <property type="evidence" value="ECO:0007669"/>
    <property type="project" value="InterPro"/>
</dbReference>
<keyword evidence="4" id="KW-0238">DNA-binding</keyword>
<evidence type="ECO:0000313" key="8">
    <source>
        <dbReference type="Proteomes" id="UP001146351"/>
    </source>
</evidence>
<keyword evidence="3" id="KW-0805">Transcription regulation</keyword>
<accession>A0A9W9LE33</accession>
<protein>
    <recommendedName>
        <fullName evidence="9">Zn(2)-C6 fungal-type domain-containing protein</fullName>
    </recommendedName>
</protein>
<dbReference type="GO" id="GO:0000981">
    <property type="term" value="F:DNA-binding transcription factor activity, RNA polymerase II-specific"/>
    <property type="evidence" value="ECO:0007669"/>
    <property type="project" value="InterPro"/>
</dbReference>
<reference evidence="7" key="1">
    <citation type="submission" date="2022-11" db="EMBL/GenBank/DDBJ databases">
        <authorList>
            <person name="Petersen C."/>
        </authorList>
    </citation>
    <scope>NUCLEOTIDE SEQUENCE</scope>
    <source>
        <strain evidence="7">IBT 21917</strain>
    </source>
</reference>
<dbReference type="Pfam" id="PF11951">
    <property type="entry name" value="Fungal_trans_2"/>
    <property type="match status" value="1"/>
</dbReference>
<keyword evidence="5" id="KW-0804">Transcription</keyword>
<organism evidence="7 8">
    <name type="scientific">Penicillium capsulatum</name>
    <dbReference type="NCBI Taxonomy" id="69766"/>
    <lineage>
        <taxon>Eukaryota</taxon>
        <taxon>Fungi</taxon>
        <taxon>Dikarya</taxon>
        <taxon>Ascomycota</taxon>
        <taxon>Pezizomycotina</taxon>
        <taxon>Eurotiomycetes</taxon>
        <taxon>Eurotiomycetidae</taxon>
        <taxon>Eurotiales</taxon>
        <taxon>Aspergillaceae</taxon>
        <taxon>Penicillium</taxon>
    </lineage>
</organism>
<keyword evidence="8" id="KW-1185">Reference proteome</keyword>
<keyword evidence="6" id="KW-0539">Nucleus</keyword>
<keyword evidence="2" id="KW-0862">Zinc</keyword>
<name>A0A9W9LE33_9EURO</name>
<dbReference type="AlphaFoldDB" id="A0A9W9LE33"/>
<evidence type="ECO:0000256" key="2">
    <source>
        <dbReference type="ARBA" id="ARBA00022833"/>
    </source>
</evidence>
<dbReference type="InterPro" id="IPR021858">
    <property type="entry name" value="Fun_TF"/>
</dbReference>
<reference evidence="7" key="2">
    <citation type="journal article" date="2023" name="IMA Fungus">
        <title>Comparative genomic study of the Penicillium genus elucidates a diverse pangenome and 15 lateral gene transfer events.</title>
        <authorList>
            <person name="Petersen C."/>
            <person name="Sorensen T."/>
            <person name="Nielsen M.R."/>
            <person name="Sondergaard T.E."/>
            <person name="Sorensen J.L."/>
            <person name="Fitzpatrick D.A."/>
            <person name="Frisvad J.C."/>
            <person name="Nielsen K.L."/>
        </authorList>
    </citation>
    <scope>NUCLEOTIDE SEQUENCE</scope>
    <source>
        <strain evidence="7">IBT 21917</strain>
    </source>
</reference>
<evidence type="ECO:0000256" key="5">
    <source>
        <dbReference type="ARBA" id="ARBA00023163"/>
    </source>
</evidence>
<evidence type="ECO:0000313" key="7">
    <source>
        <dbReference type="EMBL" id="KAJ5152331.1"/>
    </source>
</evidence>
<proteinExistence type="predicted"/>
<dbReference type="SUPFAM" id="SSF57701">
    <property type="entry name" value="Zn2/Cys6 DNA-binding domain"/>
    <property type="match status" value="1"/>
</dbReference>
<dbReference type="InterPro" id="IPR001138">
    <property type="entry name" value="Zn2Cys6_DnaBD"/>
</dbReference>
<dbReference type="OrthoDB" id="2593732at2759"/>
<evidence type="ECO:0008006" key="9">
    <source>
        <dbReference type="Google" id="ProtNLM"/>
    </source>
</evidence>
<evidence type="ECO:0000256" key="3">
    <source>
        <dbReference type="ARBA" id="ARBA00023015"/>
    </source>
</evidence>
<evidence type="ECO:0000256" key="6">
    <source>
        <dbReference type="ARBA" id="ARBA00023242"/>
    </source>
</evidence>
<dbReference type="InterPro" id="IPR036864">
    <property type="entry name" value="Zn2-C6_fun-type_DNA-bd_sf"/>
</dbReference>
<dbReference type="PANTHER" id="PTHR36206:SF12">
    <property type="entry name" value="ASPERCRYPTIN BIOSYNTHESIS CLUSTER-SPECIFIC TRANSCRIPTION REGULATOR ATNN-RELATED"/>
    <property type="match status" value="1"/>
</dbReference>
<gene>
    <name evidence="7" type="ORF">N7492_010626</name>
</gene>
<dbReference type="CDD" id="cd00067">
    <property type="entry name" value="GAL4"/>
    <property type="match status" value="1"/>
</dbReference>
<keyword evidence="1" id="KW-0479">Metal-binding</keyword>
<evidence type="ECO:0000256" key="4">
    <source>
        <dbReference type="ARBA" id="ARBA00023125"/>
    </source>
</evidence>